<dbReference type="Proteomes" id="UP000642488">
    <property type="component" value="Unassembled WGS sequence"/>
</dbReference>
<dbReference type="EMBL" id="JAEKPD010000002">
    <property type="protein sequence ID" value="MBJ3761700.1"/>
    <property type="molecule type" value="Genomic_DNA"/>
</dbReference>
<comment type="caution">
    <text evidence="2">The sequence shown here is derived from an EMBL/GenBank/DDBJ whole genome shotgun (WGS) entry which is preliminary data.</text>
</comment>
<evidence type="ECO:0000259" key="1">
    <source>
        <dbReference type="Pfam" id="PF13403"/>
    </source>
</evidence>
<dbReference type="InterPro" id="IPR036844">
    <property type="entry name" value="Hint_dom_sf"/>
</dbReference>
<protein>
    <submittedName>
        <fullName evidence="2">Hint domain-containing protein</fullName>
    </submittedName>
</protein>
<organism evidence="2 3">
    <name type="scientific">Palleronia pontilimi</name>
    <dbReference type="NCBI Taxonomy" id="1964209"/>
    <lineage>
        <taxon>Bacteria</taxon>
        <taxon>Pseudomonadati</taxon>
        <taxon>Pseudomonadota</taxon>
        <taxon>Alphaproteobacteria</taxon>
        <taxon>Rhodobacterales</taxon>
        <taxon>Roseobacteraceae</taxon>
        <taxon>Palleronia</taxon>
    </lineage>
</organism>
<name>A0A934MBN8_9RHOB</name>
<dbReference type="InterPro" id="IPR028992">
    <property type="entry name" value="Hedgehog/Intein_dom"/>
</dbReference>
<proteinExistence type="predicted"/>
<evidence type="ECO:0000313" key="2">
    <source>
        <dbReference type="EMBL" id="MBJ3761700.1"/>
    </source>
</evidence>
<dbReference type="SUPFAM" id="SSF51294">
    <property type="entry name" value="Hedgehog/intein (Hint) domain"/>
    <property type="match status" value="1"/>
</dbReference>
<keyword evidence="3" id="KW-1185">Reference proteome</keyword>
<dbReference type="Pfam" id="PF13403">
    <property type="entry name" value="Hint_2"/>
    <property type="match status" value="1"/>
</dbReference>
<sequence>MRADFEDDGILNQSNGATVDYSDNTAFAPGDGIVFAGATRDDFTADTTGVACFTAGSLIDTPDGPRPIDELRPGDLVLTRDDGAQPVRWIGSTHLDRAALDARPKDRPIRIRKGRFGAIRDTLVSPQHCLLVEGERFARATHLVKAGRRGLRRAEGRKTVTYVHLLLDRHAVLRVDGVASESFYPGALALKAMAPATRKRLEKILPPVARITCRDTARLAYGPTARPVLSMAELRALVLQAA</sequence>
<dbReference type="Gene3D" id="2.170.16.10">
    <property type="entry name" value="Hedgehog/Intein (Hint) domain"/>
    <property type="match status" value="1"/>
</dbReference>
<reference evidence="2" key="1">
    <citation type="submission" date="2020-12" db="EMBL/GenBank/DDBJ databases">
        <title>Bacterial taxonomy.</title>
        <authorList>
            <person name="Pan X."/>
        </authorList>
    </citation>
    <scope>NUCLEOTIDE SEQUENCE</scope>
    <source>
        <strain evidence="2">KCTC 52957</strain>
    </source>
</reference>
<gene>
    <name evidence="2" type="ORF">ILP92_02930</name>
</gene>
<evidence type="ECO:0000313" key="3">
    <source>
        <dbReference type="Proteomes" id="UP000642488"/>
    </source>
</evidence>
<accession>A0A934MBN8</accession>
<feature type="domain" description="Hedgehog/Intein (Hint)" evidence="1">
    <location>
        <begin position="52"/>
        <end position="186"/>
    </location>
</feature>
<dbReference type="AlphaFoldDB" id="A0A934MBN8"/>